<feature type="domain" description="Putative nitroreductase TM1586" evidence="3">
    <location>
        <begin position="2"/>
        <end position="213"/>
    </location>
</feature>
<dbReference type="GO" id="GO:0016491">
    <property type="term" value="F:oxidoreductase activity"/>
    <property type="evidence" value="ECO:0007669"/>
    <property type="project" value="UniProtKB-KW"/>
</dbReference>
<sequence>MNLKEAMAARHSVRQYKNKPLTPEIIAALQAEVEACNRDGGLHIQLVTNEPKAFDSFMAHYGKFSGVSNYFALAGQKGPELDEKCGYYGERLVLKAQQLGLNTCWVAMTYSKGKAVFSTAPGEKLCIVIALGYGENQGIAHKSKPFEKIASAEGQIPSWFRSGAEAALLAPTAMNQQKFKFELHGSQVTAKAGLGFYSKIDLGIAKYHFEIGAGKENFTWA</sequence>
<reference evidence="4" key="2">
    <citation type="journal article" date="2021" name="PeerJ">
        <title>Extensive microbial diversity within the chicken gut microbiome revealed by metagenomics and culture.</title>
        <authorList>
            <person name="Gilroy R."/>
            <person name="Ravi A."/>
            <person name="Getino M."/>
            <person name="Pursley I."/>
            <person name="Horton D.L."/>
            <person name="Alikhan N.F."/>
            <person name="Baker D."/>
            <person name="Gharbi K."/>
            <person name="Hall N."/>
            <person name="Watson M."/>
            <person name="Adriaenssens E.M."/>
            <person name="Foster-Nyarko E."/>
            <person name="Jarju S."/>
            <person name="Secka A."/>
            <person name="Antonio M."/>
            <person name="Oren A."/>
            <person name="Chaudhuri R.R."/>
            <person name="La Ragione R."/>
            <person name="Hildebrand F."/>
            <person name="Pallen M.J."/>
        </authorList>
    </citation>
    <scope>NUCLEOTIDE SEQUENCE</scope>
    <source>
        <strain evidence="4">CHK123-3438</strain>
    </source>
</reference>
<evidence type="ECO:0000256" key="2">
    <source>
        <dbReference type="ARBA" id="ARBA00023002"/>
    </source>
</evidence>
<dbReference type="PANTHER" id="PTHR43673:SF10">
    <property type="entry name" value="NADH DEHYDROGENASE_NAD(P)H NITROREDUCTASE XCC3605-RELATED"/>
    <property type="match status" value="1"/>
</dbReference>
<dbReference type="InterPro" id="IPR029478">
    <property type="entry name" value="TM1586_NiRdase"/>
</dbReference>
<evidence type="ECO:0000256" key="1">
    <source>
        <dbReference type="ARBA" id="ARBA00007118"/>
    </source>
</evidence>
<evidence type="ECO:0000313" key="4">
    <source>
        <dbReference type="EMBL" id="HIT40536.1"/>
    </source>
</evidence>
<keyword evidence="2" id="KW-0560">Oxidoreductase</keyword>
<dbReference type="Proteomes" id="UP000886860">
    <property type="component" value="Unassembled WGS sequence"/>
</dbReference>
<dbReference type="EMBL" id="DVKS01000007">
    <property type="protein sequence ID" value="HIT40536.1"/>
    <property type="molecule type" value="Genomic_DNA"/>
</dbReference>
<dbReference type="Pfam" id="PF14512">
    <property type="entry name" value="TM1586_NiRdase"/>
    <property type="match status" value="1"/>
</dbReference>
<evidence type="ECO:0000313" key="5">
    <source>
        <dbReference type="Proteomes" id="UP000886860"/>
    </source>
</evidence>
<evidence type="ECO:0000259" key="3">
    <source>
        <dbReference type="Pfam" id="PF14512"/>
    </source>
</evidence>
<dbReference type="PANTHER" id="PTHR43673">
    <property type="entry name" value="NAD(P)H NITROREDUCTASE YDGI-RELATED"/>
    <property type="match status" value="1"/>
</dbReference>
<dbReference type="SUPFAM" id="SSF55469">
    <property type="entry name" value="FMN-dependent nitroreductase-like"/>
    <property type="match status" value="1"/>
</dbReference>
<dbReference type="InterPro" id="IPR000415">
    <property type="entry name" value="Nitroreductase-like"/>
</dbReference>
<comment type="similarity">
    <text evidence="1">Belongs to the nitroreductase family.</text>
</comment>
<dbReference type="Gene3D" id="3.40.109.30">
    <property type="entry name" value="putative nitroreductase (tm1586), domain 2"/>
    <property type="match status" value="1"/>
</dbReference>
<gene>
    <name evidence="4" type="ORF">IAB60_00295</name>
</gene>
<proteinExistence type="inferred from homology"/>
<dbReference type="AlphaFoldDB" id="A0A9D1GGR5"/>
<name>A0A9D1GGR5_9FIRM</name>
<organism evidence="4 5">
    <name type="scientific">Candidatus Caccovicinus merdipullorum</name>
    <dbReference type="NCBI Taxonomy" id="2840724"/>
    <lineage>
        <taxon>Bacteria</taxon>
        <taxon>Bacillati</taxon>
        <taxon>Bacillota</taxon>
        <taxon>Clostridia</taxon>
        <taxon>Eubacteriales</taxon>
        <taxon>Candidatus Caccovicinus</taxon>
    </lineage>
</organism>
<reference evidence="4" key="1">
    <citation type="submission" date="2020-10" db="EMBL/GenBank/DDBJ databases">
        <authorList>
            <person name="Gilroy R."/>
        </authorList>
    </citation>
    <scope>NUCLEOTIDE SEQUENCE</scope>
    <source>
        <strain evidence="4">CHK123-3438</strain>
    </source>
</reference>
<accession>A0A9D1GGR5</accession>
<protein>
    <submittedName>
        <fullName evidence="4">Nitroreductase</fullName>
    </submittedName>
</protein>
<comment type="caution">
    <text evidence="4">The sequence shown here is derived from an EMBL/GenBank/DDBJ whole genome shotgun (WGS) entry which is preliminary data.</text>
</comment>
<dbReference type="Gene3D" id="3.40.109.10">
    <property type="entry name" value="NADH Oxidase"/>
    <property type="match status" value="1"/>
</dbReference>